<dbReference type="EMBL" id="SMKV01000002">
    <property type="protein sequence ID" value="TDC96209.1"/>
    <property type="molecule type" value="Genomic_DNA"/>
</dbReference>
<protein>
    <submittedName>
        <fullName evidence="1">Uncharacterized protein</fullName>
    </submittedName>
</protein>
<name>A0A4R4V9T1_9PSEU</name>
<evidence type="ECO:0000313" key="2">
    <source>
        <dbReference type="Proteomes" id="UP000294744"/>
    </source>
</evidence>
<organism evidence="1 2">
    <name type="scientific">Saccharopolyspora aridisoli</name>
    <dbReference type="NCBI Taxonomy" id="2530385"/>
    <lineage>
        <taxon>Bacteria</taxon>
        <taxon>Bacillati</taxon>
        <taxon>Actinomycetota</taxon>
        <taxon>Actinomycetes</taxon>
        <taxon>Pseudonocardiales</taxon>
        <taxon>Pseudonocardiaceae</taxon>
        <taxon>Saccharopolyspora</taxon>
    </lineage>
</organism>
<sequence>MTASKTLGNYPAFIVGLHGRLELRPLVASQWELGEFDDVYGLLVQRSVSLGVAEFGSRADAGVRWHQHEAGGDWTQDGSVREAAWLQAGLLDERARVPAWQAMMCLNDVLNRVGRFDLRGVHAVLPLGADILDNEHFATSHQWFTRVGCGDPEELAVSVRAPAMNELDPAGLAAEMETRSLSTIAAEVLDSPPSGLPDPAAFEGRWHLGDDVAETNLSCRVPEWSLDMAGFTADLVSDAARACGVRAPTAVSIFHLAGA</sequence>
<dbReference type="AlphaFoldDB" id="A0A4R4V9T1"/>
<dbReference type="RefSeq" id="WP_132618773.1">
    <property type="nucleotide sequence ID" value="NZ_SMKV01000002.1"/>
</dbReference>
<dbReference type="OrthoDB" id="4306290at2"/>
<accession>A0A4R4V9T1</accession>
<keyword evidence="2" id="KW-1185">Reference proteome</keyword>
<gene>
    <name evidence="1" type="ORF">E1161_01565</name>
</gene>
<evidence type="ECO:0000313" key="1">
    <source>
        <dbReference type="EMBL" id="TDC96209.1"/>
    </source>
</evidence>
<reference evidence="1 2" key="1">
    <citation type="submission" date="2019-03" db="EMBL/GenBank/DDBJ databases">
        <title>Draft genome sequences of novel Actinobacteria.</title>
        <authorList>
            <person name="Sahin N."/>
            <person name="Ay H."/>
            <person name="Saygin H."/>
        </authorList>
    </citation>
    <scope>NUCLEOTIDE SEQUENCE [LARGE SCALE GENOMIC DNA]</scope>
    <source>
        <strain evidence="1 2">16K404</strain>
    </source>
</reference>
<comment type="caution">
    <text evidence="1">The sequence shown here is derived from an EMBL/GenBank/DDBJ whole genome shotgun (WGS) entry which is preliminary data.</text>
</comment>
<proteinExistence type="predicted"/>
<dbReference type="Proteomes" id="UP000294744">
    <property type="component" value="Unassembled WGS sequence"/>
</dbReference>